<accession>A0ACD5ZCH5</accession>
<keyword evidence="2" id="KW-1185">Reference proteome</keyword>
<reference evidence="1" key="2">
    <citation type="submission" date="2025-09" db="UniProtKB">
        <authorList>
            <consortium name="EnsemblPlants"/>
        </authorList>
    </citation>
    <scope>IDENTIFICATION</scope>
</reference>
<dbReference type="EnsemblPlants" id="AVESA.00010b.r2.6CG1125290.1">
    <property type="protein sequence ID" value="AVESA.00010b.r2.6CG1125290.1.CDS.1"/>
    <property type="gene ID" value="AVESA.00010b.r2.6CG1125290"/>
</dbReference>
<reference evidence="1" key="1">
    <citation type="submission" date="2021-05" db="EMBL/GenBank/DDBJ databases">
        <authorList>
            <person name="Scholz U."/>
            <person name="Mascher M."/>
            <person name="Fiebig A."/>
        </authorList>
    </citation>
    <scope>NUCLEOTIDE SEQUENCE [LARGE SCALE GENOMIC DNA]</scope>
</reference>
<evidence type="ECO:0000313" key="2">
    <source>
        <dbReference type="Proteomes" id="UP001732700"/>
    </source>
</evidence>
<dbReference type="Proteomes" id="UP001732700">
    <property type="component" value="Chromosome 6C"/>
</dbReference>
<sequence>MGVVVISKSPPVVVKPSEPVMETSGEINLSSYDMWRVNTSDTVFLVFEHAIQDPVDTIKRAVSQALVHYYPLAGCLAAGATASEVVIKCSADGVYFVAASAKFSMKEVQDWSDPALKEELAMFYPEADGLCRYSDPLVMMQVTVFSCSGFILGVTWNHAVADGVGMGQFIQAIGELARGLPSPSVVPLRQGDSISLGQPPVFTEIVQFLGTFQPSQMVLLDFTVKQSLVNRVKDKYYATMDSGRPCTVFEAVAAVLWRCRTRAIMSESDPEALTVLMISTNARKYAGAKQGYYGNCVLRHLAMAMADAVADGDITDLVKMIQGTKDRVPDQSDLDQLLQLTNWYHLFLITSWRNIGFEAADFGAERPERVMGRQGPKRKVPRCTACVPCKDEYNVMSVCVKEDHAAAFLLELADMHLNYI</sequence>
<organism evidence="1 2">
    <name type="scientific">Avena sativa</name>
    <name type="common">Oat</name>
    <dbReference type="NCBI Taxonomy" id="4498"/>
    <lineage>
        <taxon>Eukaryota</taxon>
        <taxon>Viridiplantae</taxon>
        <taxon>Streptophyta</taxon>
        <taxon>Embryophyta</taxon>
        <taxon>Tracheophyta</taxon>
        <taxon>Spermatophyta</taxon>
        <taxon>Magnoliopsida</taxon>
        <taxon>Liliopsida</taxon>
        <taxon>Poales</taxon>
        <taxon>Poaceae</taxon>
        <taxon>BOP clade</taxon>
        <taxon>Pooideae</taxon>
        <taxon>Poodae</taxon>
        <taxon>Poeae</taxon>
        <taxon>Poeae Chloroplast Group 1 (Aveneae type)</taxon>
        <taxon>Aveninae</taxon>
        <taxon>Avena</taxon>
    </lineage>
</organism>
<evidence type="ECO:0000313" key="1">
    <source>
        <dbReference type="EnsemblPlants" id="AVESA.00010b.r2.6CG1125290.1.CDS.1"/>
    </source>
</evidence>
<proteinExistence type="predicted"/>
<protein>
    <submittedName>
        <fullName evidence="1">Uncharacterized protein</fullName>
    </submittedName>
</protein>
<name>A0ACD5ZCH5_AVESA</name>